<proteinExistence type="predicted"/>
<accession>A0A6M3L3B3</accession>
<reference evidence="1" key="1">
    <citation type="submission" date="2020-03" db="EMBL/GenBank/DDBJ databases">
        <title>The deep terrestrial virosphere.</title>
        <authorList>
            <person name="Holmfeldt K."/>
            <person name="Nilsson E."/>
            <person name="Simone D."/>
            <person name="Lopez-Fernandez M."/>
            <person name="Wu X."/>
            <person name="de Brujin I."/>
            <person name="Lundin D."/>
            <person name="Andersson A."/>
            <person name="Bertilsson S."/>
            <person name="Dopson M."/>
        </authorList>
    </citation>
    <scope>NUCLEOTIDE SEQUENCE</scope>
    <source>
        <strain evidence="1">MM415B02695</strain>
    </source>
</reference>
<organism evidence="1">
    <name type="scientific">viral metagenome</name>
    <dbReference type="NCBI Taxonomy" id="1070528"/>
    <lineage>
        <taxon>unclassified sequences</taxon>
        <taxon>metagenomes</taxon>
        <taxon>organismal metagenomes</taxon>
    </lineage>
</organism>
<gene>
    <name evidence="1" type="ORF">MM415B02695_0014</name>
</gene>
<sequence length="75" mass="8907">MMKSKLPDLTQQPIKFVDATPDEEYPLRILQAYREDCNCKWSSDTENALIRMMNEMCDKRAEILDRAIEILERNK</sequence>
<protein>
    <submittedName>
        <fullName evidence="1">Uncharacterized protein</fullName>
    </submittedName>
</protein>
<evidence type="ECO:0000313" key="1">
    <source>
        <dbReference type="EMBL" id="QJA88759.1"/>
    </source>
</evidence>
<name>A0A6M3L3B3_9ZZZZ</name>
<dbReference type="EMBL" id="MT142802">
    <property type="protein sequence ID" value="QJA88759.1"/>
    <property type="molecule type" value="Genomic_DNA"/>
</dbReference>
<dbReference type="AlphaFoldDB" id="A0A6M3L3B3"/>